<comment type="caution">
    <text evidence="1">The sequence shown here is derived from an EMBL/GenBank/DDBJ whole genome shotgun (WGS) entry which is preliminary data.</text>
</comment>
<accession>A0A8B5Y4A0</accession>
<dbReference type="EMBL" id="VNKI01000001">
    <property type="protein sequence ID" value="TVX83835.1"/>
    <property type="molecule type" value="Genomic_DNA"/>
</dbReference>
<protein>
    <submittedName>
        <fullName evidence="1">Uncharacterized protein</fullName>
    </submittedName>
</protein>
<reference evidence="1 2" key="1">
    <citation type="submission" date="2019-07" db="EMBL/GenBank/DDBJ databases">
        <title>Genome assembly of Bacillus simplex strain GGC-P6A.</title>
        <authorList>
            <person name="Jennings M.E."/>
            <person name="Barton H.A."/>
        </authorList>
    </citation>
    <scope>NUCLEOTIDE SEQUENCE [LARGE SCALE GENOMIC DNA]</scope>
    <source>
        <strain evidence="1 2">GGC-P6A</strain>
    </source>
</reference>
<name>A0A8B5Y4A0_9BACI</name>
<dbReference type="Proteomes" id="UP000317770">
    <property type="component" value="Unassembled WGS sequence"/>
</dbReference>
<evidence type="ECO:0000313" key="1">
    <source>
        <dbReference type="EMBL" id="TVX83835.1"/>
    </source>
</evidence>
<dbReference type="AlphaFoldDB" id="A0A8B5Y4A0"/>
<proteinExistence type="predicted"/>
<organism evidence="1 2">
    <name type="scientific">Peribacillus simplex</name>
    <dbReference type="NCBI Taxonomy" id="1478"/>
    <lineage>
        <taxon>Bacteria</taxon>
        <taxon>Bacillati</taxon>
        <taxon>Bacillota</taxon>
        <taxon>Bacilli</taxon>
        <taxon>Bacillales</taxon>
        <taxon>Bacillaceae</taxon>
        <taxon>Peribacillus</taxon>
    </lineage>
</organism>
<sequence length="89" mass="9938">MNRKLYAIRYGTGGQFSSRDHVPRNRTANLGYLTSQSIEPFQIVATVIITAIALNTALPKLCKTLGWSRKIAVDGSQKINYDVHLFAKE</sequence>
<evidence type="ECO:0000313" key="2">
    <source>
        <dbReference type="Proteomes" id="UP000317770"/>
    </source>
</evidence>
<gene>
    <name evidence="1" type="ORF">FQP34_00940</name>
</gene>